<dbReference type="GO" id="GO:0006813">
    <property type="term" value="P:potassium ion transport"/>
    <property type="evidence" value="ECO:0007669"/>
    <property type="project" value="InterPro"/>
</dbReference>
<dbReference type="EMBL" id="CP036266">
    <property type="protein sequence ID" value="QDT21153.1"/>
    <property type="molecule type" value="Genomic_DNA"/>
</dbReference>
<dbReference type="PROSITE" id="PS51202">
    <property type="entry name" value="RCK_C"/>
    <property type="match status" value="1"/>
</dbReference>
<reference evidence="3 4" key="1">
    <citation type="submission" date="2019-02" db="EMBL/GenBank/DDBJ databases">
        <title>Deep-cultivation of Planctomycetes and their phenomic and genomic characterization uncovers novel biology.</title>
        <authorList>
            <person name="Wiegand S."/>
            <person name="Jogler M."/>
            <person name="Boedeker C."/>
            <person name="Pinto D."/>
            <person name="Vollmers J."/>
            <person name="Rivas-Marin E."/>
            <person name="Kohn T."/>
            <person name="Peeters S.H."/>
            <person name="Heuer A."/>
            <person name="Rast P."/>
            <person name="Oberbeckmann S."/>
            <person name="Bunk B."/>
            <person name="Jeske O."/>
            <person name="Meyerdierks A."/>
            <person name="Storesund J.E."/>
            <person name="Kallscheuer N."/>
            <person name="Luecker S."/>
            <person name="Lage O.M."/>
            <person name="Pohl T."/>
            <person name="Merkel B.J."/>
            <person name="Hornburger P."/>
            <person name="Mueller R.-W."/>
            <person name="Bruemmer F."/>
            <person name="Labrenz M."/>
            <person name="Spormann A.M."/>
            <person name="Op den Camp H."/>
            <person name="Overmann J."/>
            <person name="Amann R."/>
            <person name="Jetten M.S.M."/>
            <person name="Mascher T."/>
            <person name="Medema M.H."/>
            <person name="Devos D.P."/>
            <person name="Kaster A.-K."/>
            <person name="Ovreas L."/>
            <person name="Rohde M."/>
            <person name="Galperin M.Y."/>
            <person name="Jogler C."/>
        </authorList>
    </citation>
    <scope>NUCLEOTIDE SEQUENCE [LARGE SCALE GENOMIC DNA]</scope>
    <source>
        <strain evidence="3 4">HG66A1</strain>
    </source>
</reference>
<evidence type="ECO:0000313" key="3">
    <source>
        <dbReference type="EMBL" id="QDT21153.1"/>
    </source>
</evidence>
<sequence>MKRFVVIGLGNFGFSVARTLYEGGHDVIAIDLNETLVDRLASLISHAVVGDGTDFDTLVRISAKEADAAIVSTGDDITASILATMALHDLKIKDIYVKVVSNDHARVMDRIGVTDIVFPERDSAISLATRMTGSALLNYVKLGKGFSLQEMGVPNDWMGKSIRELKLRQEYDITIVAVHDILTDKIIASPDPDKLLNDTDTLLVAGEDKILDQIANIS</sequence>
<dbReference type="Pfam" id="PF02254">
    <property type="entry name" value="TrkA_N"/>
    <property type="match status" value="1"/>
</dbReference>
<proteinExistence type="predicted"/>
<gene>
    <name evidence="3" type="primary">ktrA_1</name>
    <name evidence="3" type="ORF">HG66A1_29510</name>
</gene>
<dbReference type="PANTHER" id="PTHR43833">
    <property type="entry name" value="POTASSIUM CHANNEL PROTEIN 2-RELATED-RELATED"/>
    <property type="match status" value="1"/>
</dbReference>
<dbReference type="PANTHER" id="PTHR43833:SF7">
    <property type="entry name" value="KTR SYSTEM POTASSIUM UPTAKE PROTEIN C"/>
    <property type="match status" value="1"/>
</dbReference>
<dbReference type="Gene3D" id="3.40.50.720">
    <property type="entry name" value="NAD(P)-binding Rossmann-like Domain"/>
    <property type="match status" value="1"/>
</dbReference>
<dbReference type="PROSITE" id="PS51201">
    <property type="entry name" value="RCK_N"/>
    <property type="match status" value="1"/>
</dbReference>
<dbReference type="OrthoDB" id="9776294at2"/>
<protein>
    <submittedName>
        <fullName evidence="3">Ktr system potassium uptake protein A</fullName>
    </submittedName>
</protein>
<dbReference type="SUPFAM" id="SSF51735">
    <property type="entry name" value="NAD(P)-binding Rossmann-fold domains"/>
    <property type="match status" value="1"/>
</dbReference>
<dbReference type="RefSeq" id="WP_145185001.1">
    <property type="nucleotide sequence ID" value="NZ_CP036266.1"/>
</dbReference>
<feature type="domain" description="RCK N-terminal" evidence="1">
    <location>
        <begin position="1"/>
        <end position="118"/>
    </location>
</feature>
<accession>A0A5A8BGU1</accession>
<dbReference type="GO" id="GO:0008324">
    <property type="term" value="F:monoatomic cation transmembrane transporter activity"/>
    <property type="evidence" value="ECO:0007669"/>
    <property type="project" value="InterPro"/>
</dbReference>
<dbReference type="InterPro" id="IPR036291">
    <property type="entry name" value="NAD(P)-bd_dom_sf"/>
</dbReference>
<dbReference type="InterPro" id="IPR036721">
    <property type="entry name" value="RCK_C_sf"/>
</dbReference>
<name>A0A517PP57_9PLAN</name>
<dbReference type="AlphaFoldDB" id="A0A517PP57"/>
<dbReference type="InterPro" id="IPR003148">
    <property type="entry name" value="RCK_N"/>
</dbReference>
<organism evidence="3 4">
    <name type="scientific">Gimesia chilikensis</name>
    <dbReference type="NCBI Taxonomy" id="2605989"/>
    <lineage>
        <taxon>Bacteria</taxon>
        <taxon>Pseudomonadati</taxon>
        <taxon>Planctomycetota</taxon>
        <taxon>Planctomycetia</taxon>
        <taxon>Planctomycetales</taxon>
        <taxon>Planctomycetaceae</taxon>
        <taxon>Gimesia</taxon>
    </lineage>
</organism>
<evidence type="ECO:0000259" key="1">
    <source>
        <dbReference type="PROSITE" id="PS51201"/>
    </source>
</evidence>
<keyword evidence="4" id="KW-1185">Reference proteome</keyword>
<dbReference type="Pfam" id="PF02080">
    <property type="entry name" value="TrkA_C"/>
    <property type="match status" value="1"/>
</dbReference>
<dbReference type="InterPro" id="IPR006037">
    <property type="entry name" value="RCK_C"/>
</dbReference>
<accession>A0A517PP57</accession>
<dbReference type="Proteomes" id="UP000320421">
    <property type="component" value="Chromosome"/>
</dbReference>
<dbReference type="InterPro" id="IPR050721">
    <property type="entry name" value="Trk_Ktr_HKT_K-transport"/>
</dbReference>
<feature type="domain" description="RCK C-terminal" evidence="2">
    <location>
        <begin position="137"/>
        <end position="218"/>
    </location>
</feature>
<evidence type="ECO:0000313" key="4">
    <source>
        <dbReference type="Proteomes" id="UP000320421"/>
    </source>
</evidence>
<dbReference type="Gene3D" id="3.30.70.1450">
    <property type="entry name" value="Regulator of K+ conductance, C-terminal domain"/>
    <property type="match status" value="1"/>
</dbReference>
<dbReference type="SUPFAM" id="SSF116726">
    <property type="entry name" value="TrkA C-terminal domain-like"/>
    <property type="match status" value="1"/>
</dbReference>
<evidence type="ECO:0000259" key="2">
    <source>
        <dbReference type="PROSITE" id="PS51202"/>
    </source>
</evidence>